<evidence type="ECO:0000313" key="2">
    <source>
        <dbReference type="EMBL" id="AOO94690.1"/>
    </source>
</evidence>
<reference evidence="2" key="2">
    <citation type="journal article" date="2016" name="Front. Microbiol.">
        <title>The Regulatory Protein RosR Affects Rhizobium leguminosarum bv. trifolii Protein Profiles, Cell Surface Properties, and Symbiosis with Clover.</title>
        <authorList>
            <person name="Rachwal K."/>
            <person name="Boguszewska A."/>
            <person name="Kopcinska J."/>
            <person name="Karas M."/>
            <person name="Tchorzewski M."/>
            <person name="Janczarek M."/>
        </authorList>
    </citation>
    <scope>NUCLEOTIDE SEQUENCE</scope>
    <source>
        <strain evidence="2">Rt24.2</strain>
    </source>
</reference>
<sequence>MALTVDLKQGEKHMTINFVPREIFIRHESEWQAVREAADERINIGIGERQKPLSSIGGTASVGKNDPSAARSE</sequence>
<reference evidence="2" key="1">
    <citation type="journal article" date="2015" name="BMC Genomics">
        <title>Transcriptome profiling of a Rhizobium leguminosarum bv. trifolii rosR mutant reveals the role of the transcriptional regulator RosR in motility, synthesis of cell-surface components, and other cellular processes.</title>
        <authorList>
            <person name="Rachwal K."/>
            <person name="Matczynska E."/>
            <person name="Janczarek M."/>
        </authorList>
    </citation>
    <scope>NUCLEOTIDE SEQUENCE</scope>
    <source>
        <strain evidence="2">Rt24.2</strain>
    </source>
</reference>
<accession>A0A1C9I738</accession>
<evidence type="ECO:0000256" key="1">
    <source>
        <dbReference type="SAM" id="MobiDB-lite"/>
    </source>
</evidence>
<name>A0A1C9I738_RHILT</name>
<dbReference type="EMBL" id="KX492326">
    <property type="protein sequence ID" value="AOO94690.1"/>
    <property type="molecule type" value="Genomic_DNA"/>
</dbReference>
<proteinExistence type="predicted"/>
<organism evidence="2">
    <name type="scientific">Rhizobium leguminosarum bv. trifolii</name>
    <dbReference type="NCBI Taxonomy" id="386"/>
    <lineage>
        <taxon>Bacteria</taxon>
        <taxon>Pseudomonadati</taxon>
        <taxon>Pseudomonadota</taxon>
        <taxon>Alphaproteobacteria</taxon>
        <taxon>Hyphomicrobiales</taxon>
        <taxon>Rhizobiaceae</taxon>
        <taxon>Rhizobium/Agrobacterium group</taxon>
        <taxon>Rhizobium</taxon>
    </lineage>
</organism>
<protein>
    <submittedName>
        <fullName evidence="2">Uncharacterized protein</fullName>
    </submittedName>
</protein>
<dbReference type="AlphaFoldDB" id="A0A1C9I738"/>
<feature type="region of interest" description="Disordered" evidence="1">
    <location>
        <begin position="48"/>
        <end position="73"/>
    </location>
</feature>